<dbReference type="GO" id="GO:0098542">
    <property type="term" value="P:defense response to other organism"/>
    <property type="evidence" value="ECO:0007669"/>
    <property type="project" value="InterPro"/>
</dbReference>
<evidence type="ECO:0000256" key="1">
    <source>
        <dbReference type="ARBA" id="ARBA00004370"/>
    </source>
</evidence>
<proteinExistence type="predicted"/>
<sequence>CLWSTLVILLILLLAAIIGVVFYILYRPHQRSFTVASLHLSRFNLTDTAITSIVNLTLIARNRNSKIAFFYDQISVKSLSDGNGAFPAFTHSKRNVTTLRSVISSLKTPILGGTDVSTLRSSFRSRQLPIKIQLDMKVRAEIGKTTTNKIKIRVTCNGIRVPIPTDNTTSVATTSKVKCKVDPRIKIIKWTV</sequence>
<dbReference type="OrthoDB" id="777167at2759"/>
<comment type="subcellular location">
    <subcellularLocation>
        <location evidence="1">Membrane</location>
    </subcellularLocation>
</comment>
<dbReference type="GO" id="GO:0005886">
    <property type="term" value="C:plasma membrane"/>
    <property type="evidence" value="ECO:0007669"/>
    <property type="project" value="TreeGrafter"/>
</dbReference>
<dbReference type="Proteomes" id="UP000653305">
    <property type="component" value="Unassembled WGS sequence"/>
</dbReference>
<gene>
    <name evidence="4" type="ORF">PHJA_002947500</name>
</gene>
<dbReference type="EMBL" id="BMAC01002738">
    <property type="protein sequence ID" value="GFQ08035.1"/>
    <property type="molecule type" value="Genomic_DNA"/>
</dbReference>
<dbReference type="PANTHER" id="PTHR31234">
    <property type="entry name" value="LATE EMBRYOGENESIS ABUNDANT (LEA) HYDROXYPROLINE-RICH GLYCOPROTEIN FAMILY"/>
    <property type="match status" value="1"/>
</dbReference>
<keyword evidence="3" id="KW-1133">Transmembrane helix</keyword>
<feature type="non-terminal residue" evidence="4">
    <location>
        <position position="1"/>
    </location>
</feature>
<feature type="transmembrane region" description="Helical" evidence="3">
    <location>
        <begin position="6"/>
        <end position="26"/>
    </location>
</feature>
<accession>A0A830DIV2</accession>
<evidence type="ECO:0000256" key="3">
    <source>
        <dbReference type="SAM" id="Phobius"/>
    </source>
</evidence>
<evidence type="ECO:0000256" key="2">
    <source>
        <dbReference type="ARBA" id="ARBA00023136"/>
    </source>
</evidence>
<protein>
    <submittedName>
        <fullName evidence="4">Protein yls9</fullName>
    </submittedName>
</protein>
<dbReference type="InterPro" id="IPR044839">
    <property type="entry name" value="NDR1-like"/>
</dbReference>
<dbReference type="PANTHER" id="PTHR31234:SF2">
    <property type="entry name" value="OS05G0199100 PROTEIN"/>
    <property type="match status" value="1"/>
</dbReference>
<name>A0A830DIV2_9LAMI</name>
<keyword evidence="5" id="KW-1185">Reference proteome</keyword>
<keyword evidence="2 3" id="KW-0472">Membrane</keyword>
<reference evidence="4" key="1">
    <citation type="submission" date="2020-07" db="EMBL/GenBank/DDBJ databases">
        <title>Ethylene signaling mediates host invasion by parasitic plants.</title>
        <authorList>
            <person name="Yoshida S."/>
        </authorList>
    </citation>
    <scope>NUCLEOTIDE SEQUENCE</scope>
    <source>
        <strain evidence="4">Okayama</strain>
    </source>
</reference>
<keyword evidence="3" id="KW-0812">Transmembrane</keyword>
<evidence type="ECO:0000313" key="4">
    <source>
        <dbReference type="EMBL" id="GFQ08035.1"/>
    </source>
</evidence>
<evidence type="ECO:0000313" key="5">
    <source>
        <dbReference type="Proteomes" id="UP000653305"/>
    </source>
</evidence>
<dbReference type="AlphaFoldDB" id="A0A830DIV2"/>
<comment type="caution">
    <text evidence="4">The sequence shown here is derived from an EMBL/GenBank/DDBJ whole genome shotgun (WGS) entry which is preliminary data.</text>
</comment>
<organism evidence="4 5">
    <name type="scientific">Phtheirospermum japonicum</name>
    <dbReference type="NCBI Taxonomy" id="374723"/>
    <lineage>
        <taxon>Eukaryota</taxon>
        <taxon>Viridiplantae</taxon>
        <taxon>Streptophyta</taxon>
        <taxon>Embryophyta</taxon>
        <taxon>Tracheophyta</taxon>
        <taxon>Spermatophyta</taxon>
        <taxon>Magnoliopsida</taxon>
        <taxon>eudicotyledons</taxon>
        <taxon>Gunneridae</taxon>
        <taxon>Pentapetalae</taxon>
        <taxon>asterids</taxon>
        <taxon>lamiids</taxon>
        <taxon>Lamiales</taxon>
        <taxon>Orobanchaceae</taxon>
        <taxon>Orobanchaceae incertae sedis</taxon>
        <taxon>Phtheirospermum</taxon>
    </lineage>
</organism>